<name>A0A1F7IEB8_9BACT</name>
<feature type="binding site" evidence="2">
    <location>
        <position position="17"/>
    </location>
    <ligand>
        <name>substrate</name>
    </ligand>
</feature>
<dbReference type="EMBL" id="MGAG01000010">
    <property type="protein sequence ID" value="OGK41696.1"/>
    <property type="molecule type" value="Genomic_DNA"/>
</dbReference>
<dbReference type="Gene3D" id="3.40.1180.10">
    <property type="entry name" value="Decaprenyl diphosphate synthase-like"/>
    <property type="match status" value="1"/>
</dbReference>
<dbReference type="STRING" id="1802056.A2954_07510"/>
<dbReference type="InterPro" id="IPR036424">
    <property type="entry name" value="UPP_synth-like_sf"/>
</dbReference>
<protein>
    <recommendedName>
        <fullName evidence="2">Isoprenyl transferase</fullName>
        <ecNumber evidence="2">2.5.1.-</ecNumber>
    </recommendedName>
</protein>
<comment type="similarity">
    <text evidence="2">Belongs to the UPP synthase family.</text>
</comment>
<feature type="active site" description="Proton acceptor" evidence="2">
    <location>
        <position position="61"/>
    </location>
</feature>
<dbReference type="Proteomes" id="UP000177698">
    <property type="component" value="Unassembled WGS sequence"/>
</dbReference>
<keyword evidence="2" id="KW-0479">Metal-binding</keyword>
<dbReference type="AlphaFoldDB" id="A0A1F7IEB8"/>
<dbReference type="GO" id="GO:0000287">
    <property type="term" value="F:magnesium ion binding"/>
    <property type="evidence" value="ECO:0007669"/>
    <property type="project" value="UniProtKB-UniRule"/>
</dbReference>
<feature type="binding site" evidence="2">
    <location>
        <begin position="184"/>
        <end position="186"/>
    </location>
    <ligand>
        <name>substrate</name>
    </ligand>
</feature>
<feature type="binding site" evidence="2">
    <location>
        <begin position="58"/>
        <end position="60"/>
    </location>
    <ligand>
        <name>substrate</name>
    </ligand>
</feature>
<feature type="active site" evidence="2">
    <location>
        <position position="12"/>
    </location>
</feature>
<dbReference type="EC" id="2.5.1.-" evidence="2"/>
<evidence type="ECO:0000256" key="1">
    <source>
        <dbReference type="ARBA" id="ARBA00022679"/>
    </source>
</evidence>
<feature type="binding site" evidence="2">
    <location>
        <position position="178"/>
    </location>
    <ligand>
        <name>substrate</name>
    </ligand>
</feature>
<feature type="binding site" evidence="2">
    <location>
        <position position="29"/>
    </location>
    <ligand>
        <name>substrate</name>
    </ligand>
</feature>
<reference evidence="3 4" key="1">
    <citation type="journal article" date="2016" name="Nat. Commun.">
        <title>Thousands of microbial genomes shed light on interconnected biogeochemical processes in an aquifer system.</title>
        <authorList>
            <person name="Anantharaman K."/>
            <person name="Brown C.T."/>
            <person name="Hug L.A."/>
            <person name="Sharon I."/>
            <person name="Castelle C.J."/>
            <person name="Probst A.J."/>
            <person name="Thomas B.C."/>
            <person name="Singh A."/>
            <person name="Wilkins M.J."/>
            <person name="Karaoz U."/>
            <person name="Brodie E.L."/>
            <person name="Williams K.H."/>
            <person name="Hubbard S.S."/>
            <person name="Banfield J.F."/>
        </authorList>
    </citation>
    <scope>NUCLEOTIDE SEQUENCE [LARGE SCALE GENOMIC DNA]</scope>
</reference>
<gene>
    <name evidence="3" type="ORF">A2954_07510</name>
</gene>
<dbReference type="PANTHER" id="PTHR10291">
    <property type="entry name" value="DEHYDRODOLICHYL DIPHOSPHATE SYNTHASE FAMILY MEMBER"/>
    <property type="match status" value="1"/>
</dbReference>
<dbReference type="GO" id="GO:0045547">
    <property type="term" value="F:ditrans,polycis-polyprenyl diphosphate synthase [(2E,6E)-farnesyl diphosphate specific] activity"/>
    <property type="evidence" value="ECO:0007669"/>
    <property type="project" value="TreeGrafter"/>
</dbReference>
<evidence type="ECO:0000313" key="3">
    <source>
        <dbReference type="EMBL" id="OGK41696.1"/>
    </source>
</evidence>
<evidence type="ECO:0000313" key="4">
    <source>
        <dbReference type="Proteomes" id="UP000177698"/>
    </source>
</evidence>
<dbReference type="PROSITE" id="PS01066">
    <property type="entry name" value="UPP_SYNTHASE"/>
    <property type="match status" value="1"/>
</dbReference>
<keyword evidence="1 2" id="KW-0808">Transferase</keyword>
<dbReference type="PANTHER" id="PTHR10291:SF0">
    <property type="entry name" value="DEHYDRODOLICHYL DIPHOSPHATE SYNTHASE 2"/>
    <property type="match status" value="1"/>
</dbReference>
<accession>A0A1F7IEB8</accession>
<organism evidence="3 4">
    <name type="scientific">Candidatus Roizmanbacteria bacterium RIFCSPLOWO2_01_FULL_37_12</name>
    <dbReference type="NCBI Taxonomy" id="1802056"/>
    <lineage>
        <taxon>Bacteria</taxon>
        <taxon>Candidatus Roizmaniibacteriota</taxon>
    </lineage>
</organism>
<dbReference type="Pfam" id="PF01255">
    <property type="entry name" value="Prenyltransf"/>
    <property type="match status" value="1"/>
</dbReference>
<feature type="binding site" evidence="2">
    <location>
        <begin position="13"/>
        <end position="16"/>
    </location>
    <ligand>
        <name>substrate</name>
    </ligand>
</feature>
<dbReference type="InterPro" id="IPR018520">
    <property type="entry name" value="UPP_synth-like_CS"/>
</dbReference>
<feature type="binding site" evidence="2">
    <location>
        <position position="197"/>
    </location>
    <ligand>
        <name>Mg(2+)</name>
        <dbReference type="ChEBI" id="CHEBI:18420"/>
    </ligand>
</feature>
<comment type="caution">
    <text evidence="3">The sequence shown here is derived from an EMBL/GenBank/DDBJ whole genome shotgun (WGS) entry which is preliminary data.</text>
</comment>
<sequence>MNVPTHIAIIPDGNRRWAKKRGLPTYQGHRFAAEKNLPDLLEKAGNLGVKYFTFWALSTENLEKRTKNEVDRLLNLTRFFLKNKIKEFKKKGVRMTMIGNLKKLPKDIQDLITQSLEQTKNNKKMTVVFALNYGGREEIIRAVKRIQNSEFRIQNLNSDKFCNFLDTKGIPDPDLIIRTGGEKRLSGFLPWQSVYSELYFSDLFFPDFSANELEKAVRDYSLRQRRFGK</sequence>
<evidence type="ECO:0000256" key="2">
    <source>
        <dbReference type="HAMAP-Rule" id="MF_01139"/>
    </source>
</evidence>
<comment type="function">
    <text evidence="2">Catalyzes the condensation of isopentenyl diphosphate (IPP) with allylic pyrophosphates generating different type of terpenoids.</text>
</comment>
<dbReference type="InterPro" id="IPR001441">
    <property type="entry name" value="UPP_synth-like"/>
</dbReference>
<feature type="binding site" evidence="2">
    <location>
        <position position="65"/>
    </location>
    <ligand>
        <name>substrate</name>
    </ligand>
</feature>
<comment type="subunit">
    <text evidence="2">Homodimer.</text>
</comment>
<dbReference type="SUPFAM" id="SSF64005">
    <property type="entry name" value="Undecaprenyl diphosphate synthase"/>
    <property type="match status" value="1"/>
</dbReference>
<dbReference type="HAMAP" id="MF_01139">
    <property type="entry name" value="ISPT"/>
    <property type="match status" value="1"/>
</dbReference>
<feature type="binding site" evidence="2">
    <location>
        <position position="12"/>
    </location>
    <ligand>
        <name>Mg(2+)</name>
        <dbReference type="ChEBI" id="CHEBI:18420"/>
    </ligand>
</feature>
<comment type="caution">
    <text evidence="2">Lacks conserved residue(s) required for the propagation of feature annotation.</text>
</comment>
<dbReference type="NCBIfam" id="TIGR00055">
    <property type="entry name" value="uppS"/>
    <property type="match status" value="1"/>
</dbReference>
<keyword evidence="2" id="KW-0460">Magnesium</keyword>
<dbReference type="GO" id="GO:0016094">
    <property type="term" value="P:polyprenol biosynthetic process"/>
    <property type="evidence" value="ECO:0007669"/>
    <property type="project" value="TreeGrafter"/>
</dbReference>
<comment type="cofactor">
    <cofactor evidence="2">
        <name>Mg(2+)</name>
        <dbReference type="ChEBI" id="CHEBI:18420"/>
    </cofactor>
    <text evidence="2">Binds 2 magnesium ions per subunit.</text>
</comment>
<dbReference type="CDD" id="cd00475">
    <property type="entry name" value="Cis_IPPS"/>
    <property type="match status" value="1"/>
</dbReference>
<proteinExistence type="inferred from homology"/>